<dbReference type="EMBL" id="CM016762">
    <property type="protein sequence ID" value="TMS39973.1"/>
    <property type="molecule type" value="Genomic_DNA"/>
</dbReference>
<reference evidence="1 2" key="1">
    <citation type="journal article" date="2015" name="Genome Biol.">
        <title>Comparative genomics of Steinernema reveals deeply conserved gene regulatory networks.</title>
        <authorList>
            <person name="Dillman A.R."/>
            <person name="Macchietto M."/>
            <person name="Porter C.F."/>
            <person name="Rogers A."/>
            <person name="Williams B."/>
            <person name="Antoshechkin I."/>
            <person name="Lee M.M."/>
            <person name="Goodwin Z."/>
            <person name="Lu X."/>
            <person name="Lewis E.E."/>
            <person name="Goodrich-Blair H."/>
            <person name="Stock S.P."/>
            <person name="Adams B.J."/>
            <person name="Sternberg P.W."/>
            <person name="Mortazavi A."/>
        </authorList>
    </citation>
    <scope>NUCLEOTIDE SEQUENCE [LARGE SCALE GENOMIC DNA]</scope>
    <source>
        <strain evidence="1 2">ALL</strain>
    </source>
</reference>
<proteinExistence type="predicted"/>
<sequence>MNETNLEYERASCNRDATLNSLGTLAYRSSLIVDSRRKTRRILTADLGTTKARADICGQREENTVCAAYPINLAPVHGRWS</sequence>
<keyword evidence="2" id="KW-1185">Reference proteome</keyword>
<accession>A0A4V6YT00</accession>
<gene>
    <name evidence="1" type="ORF">L596_006419</name>
</gene>
<dbReference type="AlphaFoldDB" id="A0A4V6YT00"/>
<evidence type="ECO:0000313" key="1">
    <source>
        <dbReference type="EMBL" id="TMS39973.1"/>
    </source>
</evidence>
<dbReference type="Proteomes" id="UP000298663">
    <property type="component" value="Chromosome X"/>
</dbReference>
<organism evidence="1 2">
    <name type="scientific">Steinernema carpocapsae</name>
    <name type="common">Entomopathogenic nematode</name>
    <dbReference type="NCBI Taxonomy" id="34508"/>
    <lineage>
        <taxon>Eukaryota</taxon>
        <taxon>Metazoa</taxon>
        <taxon>Ecdysozoa</taxon>
        <taxon>Nematoda</taxon>
        <taxon>Chromadorea</taxon>
        <taxon>Rhabditida</taxon>
        <taxon>Tylenchina</taxon>
        <taxon>Panagrolaimomorpha</taxon>
        <taxon>Strongyloidoidea</taxon>
        <taxon>Steinernematidae</taxon>
        <taxon>Steinernema</taxon>
    </lineage>
</organism>
<name>A0A4V6YT00_STECR</name>
<evidence type="ECO:0000313" key="2">
    <source>
        <dbReference type="Proteomes" id="UP000298663"/>
    </source>
</evidence>
<protein>
    <submittedName>
        <fullName evidence="1">Uncharacterized protein</fullName>
    </submittedName>
</protein>
<reference evidence="1 2" key="2">
    <citation type="journal article" date="2019" name="G3 (Bethesda)">
        <title>Hybrid Assembly of the Genome of the Entomopathogenic Nematode Steinernema carpocapsae Identifies the X-Chromosome.</title>
        <authorList>
            <person name="Serra L."/>
            <person name="Macchietto M."/>
            <person name="Macias-Munoz A."/>
            <person name="McGill C.J."/>
            <person name="Rodriguez I.M."/>
            <person name="Rodriguez B."/>
            <person name="Murad R."/>
            <person name="Mortazavi A."/>
        </authorList>
    </citation>
    <scope>NUCLEOTIDE SEQUENCE [LARGE SCALE GENOMIC DNA]</scope>
    <source>
        <strain evidence="1 2">ALL</strain>
    </source>
</reference>